<sequence>IVWNSVSMADGRKYHSNAKSYYTEIRKISDELCRKYGLSIIESDQKKSIPYVQWKAEQEGKPTWRSAIRLDIRESVQESYSWSQFLKEMEKRGYTWKLNRKYVALKAPGMERYIRLRSLGKNYSEEEIRGQILQPKVKRIYQKPVQIPPKKKLTGIQALYYSYLYQMGVLSKRPRRSPYAVREDIRKLDQRIEQIEFLMQHDITTREQLSTYREPLQKQISELMKERRKLYRNGSEDSRKVRLSEINEELKNLRKEVRMTVRIEKHSLEIEERLRKAEEQNQNEKRVEHKEKESQEVR</sequence>
<evidence type="ECO:0000313" key="4">
    <source>
        <dbReference type="Proteomes" id="UP000284112"/>
    </source>
</evidence>
<dbReference type="EMBL" id="QRHW01000065">
    <property type="protein sequence ID" value="RHG02656.1"/>
    <property type="molecule type" value="Genomic_DNA"/>
</dbReference>
<evidence type="ECO:0000259" key="2">
    <source>
        <dbReference type="Pfam" id="PF03432"/>
    </source>
</evidence>
<dbReference type="InterPro" id="IPR005094">
    <property type="entry name" value="Endonuclease_MobA/VirD2"/>
</dbReference>
<protein>
    <submittedName>
        <fullName evidence="3">Relaxase/mobilization nuclease</fullName>
    </submittedName>
</protein>
<organism evidence="3 4">
    <name type="scientific">Dorea longicatena</name>
    <dbReference type="NCBI Taxonomy" id="88431"/>
    <lineage>
        <taxon>Bacteria</taxon>
        <taxon>Bacillati</taxon>
        <taxon>Bacillota</taxon>
        <taxon>Clostridia</taxon>
        <taxon>Lachnospirales</taxon>
        <taxon>Lachnospiraceae</taxon>
        <taxon>Dorea</taxon>
    </lineage>
</organism>
<dbReference type="AlphaFoldDB" id="A0A414RXZ8"/>
<feature type="region of interest" description="Disordered" evidence="1">
    <location>
        <begin position="276"/>
        <end position="298"/>
    </location>
</feature>
<name>A0A414RXZ8_9FIRM</name>
<dbReference type="RefSeq" id="WP_118310311.1">
    <property type="nucleotide sequence ID" value="NZ_QRHW01000065.1"/>
</dbReference>
<accession>A0A414RXZ8</accession>
<proteinExistence type="predicted"/>
<evidence type="ECO:0000256" key="1">
    <source>
        <dbReference type="SAM" id="MobiDB-lite"/>
    </source>
</evidence>
<evidence type="ECO:0000313" key="3">
    <source>
        <dbReference type="EMBL" id="RHG02656.1"/>
    </source>
</evidence>
<dbReference type="Pfam" id="PF03432">
    <property type="entry name" value="Relaxase"/>
    <property type="match status" value="1"/>
</dbReference>
<reference evidence="3 4" key="1">
    <citation type="submission" date="2018-08" db="EMBL/GenBank/DDBJ databases">
        <title>A genome reference for cultivated species of the human gut microbiota.</title>
        <authorList>
            <person name="Zou Y."/>
            <person name="Xue W."/>
            <person name="Luo G."/>
        </authorList>
    </citation>
    <scope>NUCLEOTIDE SEQUENCE [LARGE SCALE GENOMIC DNA]</scope>
    <source>
        <strain evidence="3 4">AM23-13</strain>
    </source>
</reference>
<comment type="caution">
    <text evidence="3">The sequence shown here is derived from an EMBL/GenBank/DDBJ whole genome shotgun (WGS) entry which is preliminary data.</text>
</comment>
<feature type="non-terminal residue" evidence="3">
    <location>
        <position position="1"/>
    </location>
</feature>
<feature type="domain" description="MobA/VirD2-like nuclease" evidence="2">
    <location>
        <begin position="1"/>
        <end position="38"/>
    </location>
</feature>
<dbReference type="Proteomes" id="UP000284112">
    <property type="component" value="Unassembled WGS sequence"/>
</dbReference>
<gene>
    <name evidence="3" type="ORF">DW641_15530</name>
</gene>